<organism evidence="1 2">
    <name type="scientific">Paramecium pentaurelia</name>
    <dbReference type="NCBI Taxonomy" id="43138"/>
    <lineage>
        <taxon>Eukaryota</taxon>
        <taxon>Sar</taxon>
        <taxon>Alveolata</taxon>
        <taxon>Ciliophora</taxon>
        <taxon>Intramacronucleata</taxon>
        <taxon>Oligohymenophorea</taxon>
        <taxon>Peniculida</taxon>
        <taxon>Parameciidae</taxon>
        <taxon>Paramecium</taxon>
    </lineage>
</organism>
<accession>A0A8S1WKX6</accession>
<evidence type="ECO:0000313" key="1">
    <source>
        <dbReference type="EMBL" id="CAD8189330.1"/>
    </source>
</evidence>
<reference evidence="1" key="1">
    <citation type="submission" date="2021-01" db="EMBL/GenBank/DDBJ databases">
        <authorList>
            <consortium name="Genoscope - CEA"/>
            <person name="William W."/>
        </authorList>
    </citation>
    <scope>NUCLEOTIDE SEQUENCE</scope>
</reference>
<gene>
    <name evidence="1" type="ORF">PPENT_87.1.T0930152</name>
</gene>
<evidence type="ECO:0000313" key="2">
    <source>
        <dbReference type="Proteomes" id="UP000689195"/>
    </source>
</evidence>
<protein>
    <submittedName>
        <fullName evidence="1">Uncharacterized protein</fullName>
    </submittedName>
</protein>
<keyword evidence="2" id="KW-1185">Reference proteome</keyword>
<name>A0A8S1WKX6_9CILI</name>
<proteinExistence type="predicted"/>
<dbReference type="Proteomes" id="UP000689195">
    <property type="component" value="Unassembled WGS sequence"/>
</dbReference>
<comment type="caution">
    <text evidence="1">The sequence shown here is derived from an EMBL/GenBank/DDBJ whole genome shotgun (WGS) entry which is preliminary data.</text>
</comment>
<sequence length="115" mass="13932">MDKNKVYGQNNTITLSFTLKDRIQLIRQSKYLWSEIIRLNQANCFNDDYQNFLIQLKKSIQLKPEIQNFINLPSNFLDLLKRVFEDLKNTIKTFPYYLCYNHCYEQTNQQNRIDP</sequence>
<dbReference type="AlphaFoldDB" id="A0A8S1WKX6"/>
<dbReference type="EMBL" id="CAJJDO010000093">
    <property type="protein sequence ID" value="CAD8189330.1"/>
    <property type="molecule type" value="Genomic_DNA"/>
</dbReference>